<dbReference type="InterPro" id="IPR011008">
    <property type="entry name" value="Dimeric_a/b-barrel"/>
</dbReference>
<accession>A0A1G9S475</accession>
<dbReference type="RefSeq" id="WP_093204184.1">
    <property type="nucleotide sequence ID" value="NZ_FNGS01000005.1"/>
</dbReference>
<dbReference type="AlphaFoldDB" id="A0A1G9S475"/>
<evidence type="ECO:0000313" key="2">
    <source>
        <dbReference type="EMBL" id="SDM30090.1"/>
    </source>
</evidence>
<evidence type="ECO:0000259" key="1">
    <source>
        <dbReference type="PROSITE" id="PS51502"/>
    </source>
</evidence>
<dbReference type="Proteomes" id="UP000198901">
    <property type="component" value="Unassembled WGS sequence"/>
</dbReference>
<keyword evidence="3" id="KW-1185">Reference proteome</keyword>
<feature type="domain" description="Stress-response A/B barrel" evidence="1">
    <location>
        <begin position="2"/>
        <end position="97"/>
    </location>
</feature>
<protein>
    <submittedName>
        <fullName evidence="2">Stress responsive A/B Barrel Domain</fullName>
    </submittedName>
</protein>
<dbReference type="InterPro" id="IPR013097">
    <property type="entry name" value="Dabb"/>
</dbReference>
<reference evidence="2 3" key="1">
    <citation type="submission" date="2016-10" db="EMBL/GenBank/DDBJ databases">
        <authorList>
            <person name="de Groot N.N."/>
        </authorList>
    </citation>
    <scope>NUCLEOTIDE SEQUENCE [LARGE SCALE GENOMIC DNA]</scope>
    <source>
        <strain evidence="2 3">DSM 21668</strain>
    </source>
</reference>
<dbReference type="Gene3D" id="3.30.70.100">
    <property type="match status" value="1"/>
</dbReference>
<dbReference type="SUPFAM" id="SSF54909">
    <property type="entry name" value="Dimeric alpha+beta barrel"/>
    <property type="match status" value="1"/>
</dbReference>
<evidence type="ECO:0000313" key="3">
    <source>
        <dbReference type="Proteomes" id="UP000198901"/>
    </source>
</evidence>
<sequence>MFVHVVNFWLKEGISAEDRARFEQGVKTLGEVEGLEVFNVGTPAATDRPVIDRSYDYCLLTVFKDEAGHDAYQVAPIHLKFIEDCKQYWDRVLIYDSETV</sequence>
<dbReference type="SMART" id="SM00886">
    <property type="entry name" value="Dabb"/>
    <property type="match status" value="1"/>
</dbReference>
<name>A0A1G9S475_9BACT</name>
<proteinExistence type="predicted"/>
<gene>
    <name evidence="2" type="ORF">SAMN04488090_3165</name>
</gene>
<dbReference type="PROSITE" id="PS51502">
    <property type="entry name" value="S_R_A_B_BARREL"/>
    <property type="match status" value="1"/>
</dbReference>
<dbReference type="EMBL" id="FNGS01000005">
    <property type="protein sequence ID" value="SDM30090.1"/>
    <property type="molecule type" value="Genomic_DNA"/>
</dbReference>
<organism evidence="2 3">
    <name type="scientific">Siphonobacter aquaeclarae</name>
    <dbReference type="NCBI Taxonomy" id="563176"/>
    <lineage>
        <taxon>Bacteria</taxon>
        <taxon>Pseudomonadati</taxon>
        <taxon>Bacteroidota</taxon>
        <taxon>Cytophagia</taxon>
        <taxon>Cytophagales</taxon>
        <taxon>Cytophagaceae</taxon>
        <taxon>Siphonobacter</taxon>
    </lineage>
</organism>
<dbReference type="OrthoDB" id="7189263at2"/>
<dbReference type="STRING" id="563176.SAMN04488090_3165"/>
<dbReference type="Pfam" id="PF07876">
    <property type="entry name" value="Dabb"/>
    <property type="match status" value="1"/>
</dbReference>